<feature type="domain" description="Soluble ligand binding" evidence="4">
    <location>
        <begin position="115"/>
        <end position="160"/>
    </location>
</feature>
<organism evidence="5 6">
    <name type="scientific">Sphingomonas oleivorans</name>
    <dbReference type="NCBI Taxonomy" id="1735121"/>
    <lineage>
        <taxon>Bacteria</taxon>
        <taxon>Pseudomonadati</taxon>
        <taxon>Pseudomonadota</taxon>
        <taxon>Alphaproteobacteria</taxon>
        <taxon>Sphingomonadales</taxon>
        <taxon>Sphingomonadaceae</taxon>
        <taxon>Sphingomonas</taxon>
    </lineage>
</organism>
<name>A0A2T5FYV7_9SPHN</name>
<evidence type="ECO:0000313" key="6">
    <source>
        <dbReference type="Proteomes" id="UP000244162"/>
    </source>
</evidence>
<protein>
    <submittedName>
        <fullName evidence="5">Sugar ABC transporter substrate-binding protein</fullName>
    </submittedName>
</protein>
<evidence type="ECO:0000256" key="1">
    <source>
        <dbReference type="ARBA" id="ARBA00022729"/>
    </source>
</evidence>
<dbReference type="Pfam" id="PF02563">
    <property type="entry name" value="Poly_export"/>
    <property type="match status" value="1"/>
</dbReference>
<dbReference type="Pfam" id="PF10531">
    <property type="entry name" value="SLBB"/>
    <property type="match status" value="2"/>
</dbReference>
<sequence length="264" mass="28048">MKALMRLAAALAMPGLMVQSAMAATQAPASAGPVGYMLGINDEIQVSLFGRQPLDVKTRIKEDGTVILPYIGAIKAIDQTPSQLASAIGQKLEAGGYLVNPVVNVEVTSFISNAVTIFGNLQSPGVYPLDRPQNVAMMVARAGGVRADGADYVLLRRQGEAERTIPLADLSGDGGSGLALRPGDTLFVPPARQFFVYGQVKSPGNFAIRSKMTLRQALAQAGGPTLGGTEHKVTLYREGKKIKRVDLESEVQANDVLRVNEKLF</sequence>
<feature type="signal peptide" evidence="2">
    <location>
        <begin position="1"/>
        <end position="23"/>
    </location>
</feature>
<dbReference type="InterPro" id="IPR003715">
    <property type="entry name" value="Poly_export_N"/>
</dbReference>
<feature type="domain" description="Polysaccharide export protein N-terminal" evidence="3">
    <location>
        <begin position="35"/>
        <end position="108"/>
    </location>
</feature>
<dbReference type="InterPro" id="IPR019554">
    <property type="entry name" value="Soluble_ligand-bd"/>
</dbReference>
<dbReference type="EMBL" id="NWBU01000006">
    <property type="protein sequence ID" value="PTQ11794.1"/>
    <property type="molecule type" value="Genomic_DNA"/>
</dbReference>
<gene>
    <name evidence="5" type="ORF">CLG96_07655</name>
</gene>
<dbReference type="Gene3D" id="3.10.560.10">
    <property type="entry name" value="Outer membrane lipoprotein wza domain like"/>
    <property type="match status" value="2"/>
</dbReference>
<dbReference type="AlphaFoldDB" id="A0A2T5FYV7"/>
<evidence type="ECO:0000259" key="3">
    <source>
        <dbReference type="Pfam" id="PF02563"/>
    </source>
</evidence>
<dbReference type="GO" id="GO:0015159">
    <property type="term" value="F:polysaccharide transmembrane transporter activity"/>
    <property type="evidence" value="ECO:0007669"/>
    <property type="project" value="InterPro"/>
</dbReference>
<dbReference type="PANTHER" id="PTHR33619">
    <property type="entry name" value="POLYSACCHARIDE EXPORT PROTEIN GFCE-RELATED"/>
    <property type="match status" value="1"/>
</dbReference>
<dbReference type="OrthoDB" id="197007at2"/>
<keyword evidence="6" id="KW-1185">Reference proteome</keyword>
<dbReference type="Proteomes" id="UP000244162">
    <property type="component" value="Unassembled WGS sequence"/>
</dbReference>
<dbReference type="Gene3D" id="3.30.1950.10">
    <property type="entry name" value="wza like domain"/>
    <property type="match status" value="1"/>
</dbReference>
<dbReference type="RefSeq" id="WP_107967307.1">
    <property type="nucleotide sequence ID" value="NZ_NWBU01000006.1"/>
</dbReference>
<evidence type="ECO:0000259" key="4">
    <source>
        <dbReference type="Pfam" id="PF10531"/>
    </source>
</evidence>
<evidence type="ECO:0000313" key="5">
    <source>
        <dbReference type="EMBL" id="PTQ11794.1"/>
    </source>
</evidence>
<accession>A0A2T5FYV7</accession>
<dbReference type="InterPro" id="IPR049712">
    <property type="entry name" value="Poly_export"/>
</dbReference>
<feature type="domain" description="Soluble ligand binding" evidence="4">
    <location>
        <begin position="194"/>
        <end position="242"/>
    </location>
</feature>
<reference evidence="5 6" key="1">
    <citation type="submission" date="2017-09" db="EMBL/GenBank/DDBJ databases">
        <title>Sphingomonas panjinensis sp.nov., isolated from oil-contaminated soil.</title>
        <authorList>
            <person name="Wang L."/>
            <person name="Chen L."/>
        </authorList>
    </citation>
    <scope>NUCLEOTIDE SEQUENCE [LARGE SCALE GENOMIC DNA]</scope>
    <source>
        <strain evidence="5 6">FW-11</strain>
    </source>
</reference>
<dbReference type="PANTHER" id="PTHR33619:SF3">
    <property type="entry name" value="POLYSACCHARIDE EXPORT PROTEIN GFCE-RELATED"/>
    <property type="match status" value="1"/>
</dbReference>
<proteinExistence type="predicted"/>
<comment type="caution">
    <text evidence="5">The sequence shown here is derived from an EMBL/GenBank/DDBJ whole genome shotgun (WGS) entry which is preliminary data.</text>
</comment>
<feature type="chain" id="PRO_5015710599" evidence="2">
    <location>
        <begin position="24"/>
        <end position="264"/>
    </location>
</feature>
<keyword evidence="1 2" id="KW-0732">Signal</keyword>
<evidence type="ECO:0000256" key="2">
    <source>
        <dbReference type="SAM" id="SignalP"/>
    </source>
</evidence>